<proteinExistence type="predicted"/>
<accession>A0A1V9ZC34</accession>
<dbReference type="Proteomes" id="UP000243217">
    <property type="component" value="Unassembled WGS sequence"/>
</dbReference>
<reference evidence="2 3" key="1">
    <citation type="journal article" date="2014" name="Genome Biol. Evol.">
        <title>The secreted proteins of Achlya hypogyna and Thraustotheca clavata identify the ancestral oomycete secretome and reveal gene acquisitions by horizontal gene transfer.</title>
        <authorList>
            <person name="Misner I."/>
            <person name="Blouin N."/>
            <person name="Leonard G."/>
            <person name="Richards T.A."/>
            <person name="Lane C.E."/>
        </authorList>
    </citation>
    <scope>NUCLEOTIDE SEQUENCE [LARGE SCALE GENOMIC DNA]</scope>
    <source>
        <strain evidence="2 3">ATCC 34112</strain>
    </source>
</reference>
<gene>
    <name evidence="2" type="ORF">THRCLA_22119</name>
</gene>
<name>A0A1V9ZC34_9STRA</name>
<feature type="transmembrane region" description="Helical" evidence="1">
    <location>
        <begin position="12"/>
        <end position="37"/>
    </location>
</feature>
<protein>
    <submittedName>
        <fullName evidence="2">Uncharacterized protein</fullName>
    </submittedName>
</protein>
<dbReference type="OrthoDB" id="192645at2759"/>
<evidence type="ECO:0000313" key="2">
    <source>
        <dbReference type="EMBL" id="OQR95544.1"/>
    </source>
</evidence>
<keyword evidence="1" id="KW-0812">Transmembrane</keyword>
<keyword evidence="3" id="KW-1185">Reference proteome</keyword>
<keyword evidence="1" id="KW-0472">Membrane</keyword>
<evidence type="ECO:0000313" key="3">
    <source>
        <dbReference type="Proteomes" id="UP000243217"/>
    </source>
</evidence>
<evidence type="ECO:0000256" key="1">
    <source>
        <dbReference type="SAM" id="Phobius"/>
    </source>
</evidence>
<comment type="caution">
    <text evidence="2">The sequence shown here is derived from an EMBL/GenBank/DDBJ whole genome shotgun (WGS) entry which is preliminary data.</text>
</comment>
<dbReference type="AlphaFoldDB" id="A0A1V9ZC34"/>
<sequence>MKFQPFEPAETINYNFVAGMYGLFTLLFGVLYVLHSITEAVEGFYIVFSPFLPCFLWSLVVRHNWIKKEAAIEKETKKD</sequence>
<dbReference type="EMBL" id="JNBS01002088">
    <property type="protein sequence ID" value="OQR95544.1"/>
    <property type="molecule type" value="Genomic_DNA"/>
</dbReference>
<keyword evidence="1" id="KW-1133">Transmembrane helix</keyword>
<feature type="transmembrane region" description="Helical" evidence="1">
    <location>
        <begin position="43"/>
        <end position="61"/>
    </location>
</feature>
<organism evidence="2 3">
    <name type="scientific">Thraustotheca clavata</name>
    <dbReference type="NCBI Taxonomy" id="74557"/>
    <lineage>
        <taxon>Eukaryota</taxon>
        <taxon>Sar</taxon>
        <taxon>Stramenopiles</taxon>
        <taxon>Oomycota</taxon>
        <taxon>Saprolegniomycetes</taxon>
        <taxon>Saprolegniales</taxon>
        <taxon>Achlyaceae</taxon>
        <taxon>Thraustotheca</taxon>
    </lineage>
</organism>